<evidence type="ECO:0000256" key="1">
    <source>
        <dbReference type="ARBA" id="ARBA00002838"/>
    </source>
</evidence>
<evidence type="ECO:0000256" key="16">
    <source>
        <dbReference type="SAM" id="SignalP"/>
    </source>
</evidence>
<comment type="subcellular location">
    <subcellularLocation>
        <location evidence="2">Endoplasmic reticulum membrane</location>
        <topology evidence="2">Single-pass type I membrane protein</topology>
    </subcellularLocation>
</comment>
<evidence type="ECO:0000256" key="15">
    <source>
        <dbReference type="SAM" id="Phobius"/>
    </source>
</evidence>
<feature type="transmembrane region" description="Helical" evidence="15">
    <location>
        <begin position="142"/>
        <end position="161"/>
    </location>
</feature>
<evidence type="ECO:0000256" key="2">
    <source>
        <dbReference type="ARBA" id="ARBA00004115"/>
    </source>
</evidence>
<dbReference type="PANTHER" id="PTHR12731">
    <property type="entry name" value="TRANSLOCON-ASSOCIATED PROTEIN, DELTA SUBUNIT"/>
    <property type="match status" value="1"/>
</dbReference>
<evidence type="ECO:0000256" key="5">
    <source>
        <dbReference type="ARBA" id="ARBA00014387"/>
    </source>
</evidence>
<dbReference type="Pfam" id="PF05404">
    <property type="entry name" value="TRAP-delta"/>
    <property type="match status" value="1"/>
</dbReference>
<evidence type="ECO:0000256" key="10">
    <source>
        <dbReference type="ARBA" id="ARBA00022843"/>
    </source>
</evidence>
<evidence type="ECO:0000256" key="13">
    <source>
        <dbReference type="ARBA" id="ARBA00023157"/>
    </source>
</evidence>
<evidence type="ECO:0000313" key="17">
    <source>
        <dbReference type="EMBL" id="CAD7248463.1"/>
    </source>
</evidence>
<evidence type="ECO:0000256" key="11">
    <source>
        <dbReference type="ARBA" id="ARBA00022989"/>
    </source>
</evidence>
<reference evidence="17" key="1">
    <citation type="submission" date="2020-11" db="EMBL/GenBank/DDBJ databases">
        <authorList>
            <person name="Tran Van P."/>
        </authorList>
    </citation>
    <scope>NUCLEOTIDE SEQUENCE</scope>
</reference>
<keyword evidence="10" id="KW-0832">Ubl conjugation</keyword>
<keyword evidence="11 15" id="KW-1133">Transmembrane helix</keyword>
<proteinExistence type="inferred from homology"/>
<sequence>MAARVYLVSLLLPILAAVCLGCENPKVTPKVYSSTDATIVELVAFVGEFEVLCSDGDKNFPLFATLNDEVVPVTRTSDISKYIVSWAEEPSNAKSGSQVLRFFDEAGFGVFRKAQRAGEDVSKISPLFSVPLQLERAYKGPWVRSEFLAFAISVIIFYIAYSTKSHIMS</sequence>
<evidence type="ECO:0000256" key="4">
    <source>
        <dbReference type="ARBA" id="ARBA00011819"/>
    </source>
</evidence>
<evidence type="ECO:0000256" key="6">
    <source>
        <dbReference type="ARBA" id="ARBA00022499"/>
    </source>
</evidence>
<keyword evidence="8 16" id="KW-0732">Signal</keyword>
<keyword evidence="9" id="KW-0256">Endoplasmic reticulum</keyword>
<evidence type="ECO:0000256" key="3">
    <source>
        <dbReference type="ARBA" id="ARBA00009294"/>
    </source>
</evidence>
<accession>A0A7R9A6H7</accession>
<evidence type="ECO:0000256" key="9">
    <source>
        <dbReference type="ARBA" id="ARBA00022824"/>
    </source>
</evidence>
<dbReference type="EMBL" id="LR901373">
    <property type="protein sequence ID" value="CAD7248463.1"/>
    <property type="molecule type" value="Genomic_DNA"/>
</dbReference>
<keyword evidence="18" id="KW-1185">Reference proteome</keyword>
<comment type="subunit">
    <text evidence="4">Heterotetramer of TRAP-alpha, TRAP-beta, TRAP-delta and TRAP-gamma.</text>
</comment>
<organism evidence="17">
    <name type="scientific">Darwinula stevensoni</name>
    <dbReference type="NCBI Taxonomy" id="69355"/>
    <lineage>
        <taxon>Eukaryota</taxon>
        <taxon>Metazoa</taxon>
        <taxon>Ecdysozoa</taxon>
        <taxon>Arthropoda</taxon>
        <taxon>Crustacea</taxon>
        <taxon>Oligostraca</taxon>
        <taxon>Ostracoda</taxon>
        <taxon>Podocopa</taxon>
        <taxon>Podocopida</taxon>
        <taxon>Darwinulocopina</taxon>
        <taxon>Darwinuloidea</taxon>
        <taxon>Darwinulidae</taxon>
        <taxon>Darwinula</taxon>
    </lineage>
</organism>
<dbReference type="OrthoDB" id="10055808at2759"/>
<keyword evidence="6" id="KW-1017">Isopeptide bond</keyword>
<dbReference type="GO" id="GO:0005789">
    <property type="term" value="C:endoplasmic reticulum membrane"/>
    <property type="evidence" value="ECO:0007669"/>
    <property type="project" value="UniProtKB-SubCell"/>
</dbReference>
<evidence type="ECO:0000313" key="18">
    <source>
        <dbReference type="Proteomes" id="UP000677054"/>
    </source>
</evidence>
<name>A0A7R9A6H7_9CRUS</name>
<keyword evidence="12 15" id="KW-0472">Membrane</keyword>
<dbReference type="PANTHER" id="PTHR12731:SF1">
    <property type="entry name" value="TRANSLOCON-ASSOCIATED PROTEIN SUBUNIT DELTA"/>
    <property type="match status" value="1"/>
</dbReference>
<dbReference type="AlphaFoldDB" id="A0A7R9A6H7"/>
<keyword evidence="7 15" id="KW-0812">Transmembrane</keyword>
<dbReference type="Proteomes" id="UP000677054">
    <property type="component" value="Unassembled WGS sequence"/>
</dbReference>
<gene>
    <name evidence="17" type="ORF">DSTB1V02_LOCUS8275</name>
</gene>
<feature type="signal peptide" evidence="16">
    <location>
        <begin position="1"/>
        <end position="21"/>
    </location>
</feature>
<dbReference type="InterPro" id="IPR008855">
    <property type="entry name" value="TRAP-delta"/>
</dbReference>
<comment type="similarity">
    <text evidence="3">Belongs to the TRAP-delta family.</text>
</comment>
<evidence type="ECO:0000256" key="12">
    <source>
        <dbReference type="ARBA" id="ARBA00023136"/>
    </source>
</evidence>
<comment type="function">
    <text evidence="1">TRAP proteins are part of a complex whose function is to bind calcium to the ER membrane and thereby regulate the retention of ER resident proteins.</text>
</comment>
<evidence type="ECO:0000256" key="8">
    <source>
        <dbReference type="ARBA" id="ARBA00022729"/>
    </source>
</evidence>
<dbReference type="EMBL" id="CAJPEV010001856">
    <property type="protein sequence ID" value="CAG0894624.1"/>
    <property type="molecule type" value="Genomic_DNA"/>
</dbReference>
<evidence type="ECO:0000256" key="7">
    <source>
        <dbReference type="ARBA" id="ARBA00022692"/>
    </source>
</evidence>
<feature type="chain" id="PRO_5036402781" description="Translocon-associated protein subunit delta" evidence="16">
    <location>
        <begin position="22"/>
        <end position="169"/>
    </location>
</feature>
<keyword evidence="13" id="KW-1015">Disulfide bond</keyword>
<protein>
    <recommendedName>
        <fullName evidence="5">Translocon-associated protein subunit delta</fullName>
    </recommendedName>
    <alternativeName>
        <fullName evidence="14">Signal sequence receptor subunit delta</fullName>
    </alternativeName>
</protein>
<evidence type="ECO:0000256" key="14">
    <source>
        <dbReference type="ARBA" id="ARBA00031791"/>
    </source>
</evidence>